<sequence length="354" mass="39319">MSTAMPANRALIPVTLLTGFLGSGKTTLLNQWLQQPDMAETLVIINEFGERALDHRLVAHSQENVVKTLDNGCMCCNIRGDLVQTLRNSVWRFARGGQRQFKQVIIETTGLADPAPIIQTLTTHPQLLKHFRLSHVLTTVDLIHGLHTLQEHPQAQRQMMMADTLLLTKSDQAQDGQYEALRSQLIALNPAASQYLCPLNTEIQVAWTEPTQRSDPSLNAFQPVQAFQPMNSFQPVALGHSMPSSSQASHQHGDDLYTFGLTLEAPVTQAQLNQWIEQMKALAGPRLLRFKGLFNVAGCEQPVVVHGVQHVISPPQTLPTWPDDDRRSSLTWITHQLPQSEVFAALSLPMPSSD</sequence>
<dbReference type="Proteomes" id="UP000094291">
    <property type="component" value="Unassembled WGS sequence"/>
</dbReference>
<dbReference type="InterPro" id="IPR011629">
    <property type="entry name" value="CobW-like_C"/>
</dbReference>
<dbReference type="Gene3D" id="3.30.1220.10">
    <property type="entry name" value="CobW-like, C-terminal domain"/>
    <property type="match status" value="1"/>
</dbReference>
<proteinExistence type="inferred from homology"/>
<dbReference type="InterPro" id="IPR003495">
    <property type="entry name" value="CobW/HypB/UreG_nucleotide-bd"/>
</dbReference>
<keyword evidence="1" id="KW-0547">Nucleotide-binding</keyword>
<evidence type="ECO:0000313" key="8">
    <source>
        <dbReference type="EMBL" id="ODC05086.1"/>
    </source>
</evidence>
<organism evidence="8 9">
    <name type="scientific">Terasakiispira papahanaumokuakeensis</name>
    <dbReference type="NCBI Taxonomy" id="197479"/>
    <lineage>
        <taxon>Bacteria</taxon>
        <taxon>Pseudomonadati</taxon>
        <taxon>Pseudomonadota</taxon>
        <taxon>Gammaproteobacteria</taxon>
        <taxon>Oceanospirillales</taxon>
        <taxon>Terasakiispira</taxon>
    </lineage>
</organism>
<evidence type="ECO:0000259" key="7">
    <source>
        <dbReference type="SMART" id="SM00833"/>
    </source>
</evidence>
<comment type="catalytic activity">
    <reaction evidence="6">
        <text>GTP + H2O = GDP + phosphate + H(+)</text>
        <dbReference type="Rhea" id="RHEA:19669"/>
        <dbReference type="ChEBI" id="CHEBI:15377"/>
        <dbReference type="ChEBI" id="CHEBI:15378"/>
        <dbReference type="ChEBI" id="CHEBI:37565"/>
        <dbReference type="ChEBI" id="CHEBI:43474"/>
        <dbReference type="ChEBI" id="CHEBI:58189"/>
    </reaction>
    <physiologicalReaction direction="left-to-right" evidence="6">
        <dbReference type="Rhea" id="RHEA:19670"/>
    </physiologicalReaction>
</comment>
<dbReference type="InterPro" id="IPR051316">
    <property type="entry name" value="Zinc-reg_GTPase_activator"/>
</dbReference>
<dbReference type="STRING" id="197479.BFW38_00600"/>
<dbReference type="Pfam" id="PF02492">
    <property type="entry name" value="cobW"/>
    <property type="match status" value="1"/>
</dbReference>
<evidence type="ECO:0000256" key="6">
    <source>
        <dbReference type="ARBA" id="ARBA00049117"/>
    </source>
</evidence>
<dbReference type="GO" id="GO:0000166">
    <property type="term" value="F:nucleotide binding"/>
    <property type="evidence" value="ECO:0007669"/>
    <property type="project" value="UniProtKB-KW"/>
</dbReference>
<evidence type="ECO:0000256" key="3">
    <source>
        <dbReference type="ARBA" id="ARBA00023186"/>
    </source>
</evidence>
<dbReference type="EMBL" id="MDTQ01000001">
    <property type="protein sequence ID" value="ODC05086.1"/>
    <property type="molecule type" value="Genomic_DNA"/>
</dbReference>
<accession>A0A1E2VE32</accession>
<dbReference type="Pfam" id="PF07683">
    <property type="entry name" value="CobW_C"/>
    <property type="match status" value="1"/>
</dbReference>
<name>A0A1E2VE32_9GAMM</name>
<evidence type="ECO:0000256" key="1">
    <source>
        <dbReference type="ARBA" id="ARBA00022741"/>
    </source>
</evidence>
<reference evidence="8 9" key="1">
    <citation type="submission" date="2016-08" db="EMBL/GenBank/DDBJ databases">
        <authorList>
            <person name="Seilhamer J.J."/>
        </authorList>
    </citation>
    <scope>NUCLEOTIDE SEQUENCE [LARGE SCALE GENOMIC DNA]</scope>
    <source>
        <strain evidence="8 9">PH27A</strain>
    </source>
</reference>
<keyword evidence="2" id="KW-0378">Hydrolase</keyword>
<dbReference type="GO" id="GO:0005737">
    <property type="term" value="C:cytoplasm"/>
    <property type="evidence" value="ECO:0007669"/>
    <property type="project" value="TreeGrafter"/>
</dbReference>
<dbReference type="PANTHER" id="PTHR13748:SF62">
    <property type="entry name" value="COBW DOMAIN-CONTAINING PROTEIN"/>
    <property type="match status" value="1"/>
</dbReference>
<dbReference type="SUPFAM" id="SSF90002">
    <property type="entry name" value="Hypothetical protein YjiA, C-terminal domain"/>
    <property type="match status" value="1"/>
</dbReference>
<comment type="caution">
    <text evidence="8">The sequence shown here is derived from an EMBL/GenBank/DDBJ whole genome shotgun (WGS) entry which is preliminary data.</text>
</comment>
<comment type="function">
    <text evidence="5">Zinc chaperone that directly transfers zinc cofactor to target proteins, thereby activating them. Zinc is transferred from the CXCC motif in the GTPase domain to the zinc binding site in target proteins in a process requiring GTP hydrolysis.</text>
</comment>
<dbReference type="SMART" id="SM00833">
    <property type="entry name" value="CobW_C"/>
    <property type="match status" value="1"/>
</dbReference>
<keyword evidence="3" id="KW-0143">Chaperone</keyword>
<dbReference type="Gene3D" id="3.40.50.300">
    <property type="entry name" value="P-loop containing nucleotide triphosphate hydrolases"/>
    <property type="match status" value="1"/>
</dbReference>
<evidence type="ECO:0000256" key="4">
    <source>
        <dbReference type="ARBA" id="ARBA00034320"/>
    </source>
</evidence>
<dbReference type="PANTHER" id="PTHR13748">
    <property type="entry name" value="COBW-RELATED"/>
    <property type="match status" value="1"/>
</dbReference>
<dbReference type="InterPro" id="IPR027417">
    <property type="entry name" value="P-loop_NTPase"/>
</dbReference>
<protein>
    <recommendedName>
        <fullName evidence="7">CobW C-terminal domain-containing protein</fullName>
    </recommendedName>
</protein>
<dbReference type="CDD" id="cd03112">
    <property type="entry name" value="CobW-like"/>
    <property type="match status" value="1"/>
</dbReference>
<evidence type="ECO:0000313" key="9">
    <source>
        <dbReference type="Proteomes" id="UP000094291"/>
    </source>
</evidence>
<dbReference type="AlphaFoldDB" id="A0A1E2VE32"/>
<evidence type="ECO:0000256" key="5">
    <source>
        <dbReference type="ARBA" id="ARBA00045658"/>
    </source>
</evidence>
<comment type="similarity">
    <text evidence="4">Belongs to the SIMIBI class G3E GTPase family. ZNG1 subfamily.</text>
</comment>
<gene>
    <name evidence="8" type="ORF">BFW38_00600</name>
</gene>
<evidence type="ECO:0000256" key="2">
    <source>
        <dbReference type="ARBA" id="ARBA00022801"/>
    </source>
</evidence>
<feature type="domain" description="CobW C-terminal" evidence="7">
    <location>
        <begin position="256"/>
        <end position="346"/>
    </location>
</feature>
<keyword evidence="9" id="KW-1185">Reference proteome</keyword>
<dbReference type="SUPFAM" id="SSF52540">
    <property type="entry name" value="P-loop containing nucleoside triphosphate hydrolases"/>
    <property type="match status" value="1"/>
</dbReference>
<dbReference type="InterPro" id="IPR036627">
    <property type="entry name" value="CobW-likC_sf"/>
</dbReference>
<dbReference type="GO" id="GO:0016787">
    <property type="term" value="F:hydrolase activity"/>
    <property type="evidence" value="ECO:0007669"/>
    <property type="project" value="UniProtKB-KW"/>
</dbReference>